<comment type="caution">
    <text evidence="2">The sequence shown here is derived from an EMBL/GenBank/DDBJ whole genome shotgun (WGS) entry which is preliminary data.</text>
</comment>
<proteinExistence type="predicted"/>
<evidence type="ECO:0000256" key="1">
    <source>
        <dbReference type="SAM" id="SignalP"/>
    </source>
</evidence>
<feature type="chain" id="PRO_5006912808" evidence="1">
    <location>
        <begin position="20"/>
        <end position="540"/>
    </location>
</feature>
<protein>
    <submittedName>
        <fullName evidence="2">Uncharacterized protein</fullName>
    </submittedName>
</protein>
<keyword evidence="1" id="KW-0732">Signal</keyword>
<dbReference type="EMBL" id="LNXY01000006">
    <property type="protein sequence ID" value="KTC91783.1"/>
    <property type="molecule type" value="Genomic_DNA"/>
</dbReference>
<dbReference type="STRING" id="1212489.Ldro_0617"/>
<reference evidence="2 3" key="1">
    <citation type="submission" date="2015-11" db="EMBL/GenBank/DDBJ databases">
        <title>Genomic analysis of 38 Legionella species identifies large and diverse effector repertoires.</title>
        <authorList>
            <person name="Burstein D."/>
            <person name="Amaro F."/>
            <person name="Zusman T."/>
            <person name="Lifshitz Z."/>
            <person name="Cohen O."/>
            <person name="Gilbert J.A."/>
            <person name="Pupko T."/>
            <person name="Shuman H.A."/>
            <person name="Segal G."/>
        </authorList>
    </citation>
    <scope>NUCLEOTIDE SEQUENCE [LARGE SCALE GENOMIC DNA]</scope>
    <source>
        <strain evidence="2 3">ATCC 700990</strain>
    </source>
</reference>
<evidence type="ECO:0000313" key="2">
    <source>
        <dbReference type="EMBL" id="KTC91783.1"/>
    </source>
</evidence>
<dbReference type="OrthoDB" id="5646215at2"/>
<evidence type="ECO:0000313" key="3">
    <source>
        <dbReference type="Proteomes" id="UP000054736"/>
    </source>
</evidence>
<keyword evidence="3" id="KW-1185">Reference proteome</keyword>
<accession>A0A0W0T870</accession>
<dbReference type="Proteomes" id="UP000054736">
    <property type="component" value="Unassembled WGS sequence"/>
</dbReference>
<organism evidence="2 3">
    <name type="scientific">Legionella drozanskii LLAP-1</name>
    <dbReference type="NCBI Taxonomy" id="1212489"/>
    <lineage>
        <taxon>Bacteria</taxon>
        <taxon>Pseudomonadati</taxon>
        <taxon>Pseudomonadota</taxon>
        <taxon>Gammaproteobacteria</taxon>
        <taxon>Legionellales</taxon>
        <taxon>Legionellaceae</taxon>
        <taxon>Legionella</taxon>
    </lineage>
</organism>
<name>A0A0W0T870_9GAMM</name>
<feature type="signal peptide" evidence="1">
    <location>
        <begin position="1"/>
        <end position="19"/>
    </location>
</feature>
<dbReference type="PATRIC" id="fig|1212489.4.peg.642"/>
<gene>
    <name evidence="2" type="ORF">Ldro_0617</name>
</gene>
<dbReference type="AlphaFoldDB" id="A0A0W0T870"/>
<dbReference type="RefSeq" id="WP_058494972.1">
    <property type="nucleotide sequence ID" value="NZ_CAAAIU010000009.1"/>
</dbReference>
<sequence length="540" mass="60338">MKRFLFFLLLSLLSVLARADASYPAVTFENLTPAITTVYYGEQQKISIKMTHKNLKHVQEWRLPLGVQLIVDHGMCPNFATGGINFPFSGDCYFNLIISGYQLGQLIDGRAMYHLTGYEYPMLPWNFFYDLPFSVVVIPHPLSMADIPILNATAKVSFLANLKNYVNYYSENLQVGNLPQGVVTPTSQDGLYFDQALFSIVGTPTRTGVYIFTVGAANTGGQALPKNLVIHVGINPADKPAFQANHIIPSATAGQAYQLNLMELSEAKPSNLRNPLRFRIDTNETHPDWLRIGGEGNNYLIGEVPLFEAGNEKEVTLIASSNTGGDSNPLKIRIPISTDPKSRPIIASFSLEKPVGTEFSFDVRKYVKDPTYDTNLKLVIDKIEPVASWLQVSSIEPTVLIAVVPEEVTGEEYQITLHVNTRGGGDSEKIRVPLNIAIDEEQKPRFKVPNPQLPIVYPGQPFYHDFVLNHDIFPEYEKTPYVIEWANNHVKPSWLRIENNKLIADEAPKITQKKLKIYLTIKNTPGGRSEVTPLSLFVMS</sequence>